<evidence type="ECO:0000256" key="1">
    <source>
        <dbReference type="ARBA" id="ARBA00000085"/>
    </source>
</evidence>
<dbReference type="SUPFAM" id="SSF55781">
    <property type="entry name" value="GAF domain-like"/>
    <property type="match status" value="1"/>
</dbReference>
<keyword evidence="7" id="KW-0067">ATP-binding</keyword>
<dbReference type="Pfam" id="PF00069">
    <property type="entry name" value="Pkinase"/>
    <property type="match status" value="1"/>
</dbReference>
<keyword evidence="5" id="KW-0547">Nucleotide-binding</keyword>
<dbReference type="EMBL" id="PVXQ01000023">
    <property type="protein sequence ID" value="PRR81861.1"/>
    <property type="molecule type" value="Genomic_DNA"/>
</dbReference>
<dbReference type="Gene3D" id="3.30.565.10">
    <property type="entry name" value="Histidine kinase-like ATPase, C-terminal domain"/>
    <property type="match status" value="1"/>
</dbReference>
<evidence type="ECO:0000256" key="6">
    <source>
        <dbReference type="ARBA" id="ARBA00022777"/>
    </source>
</evidence>
<dbReference type="Gene3D" id="1.10.510.10">
    <property type="entry name" value="Transferase(Phosphotransferase) domain 1"/>
    <property type="match status" value="1"/>
</dbReference>
<feature type="domain" description="Protein kinase" evidence="9">
    <location>
        <begin position="7"/>
        <end position="274"/>
    </location>
</feature>
<dbReference type="CDD" id="cd00082">
    <property type="entry name" value="HisKA"/>
    <property type="match status" value="1"/>
</dbReference>
<reference evidence="11 12" key="1">
    <citation type="submission" date="2018-03" db="EMBL/GenBank/DDBJ databases">
        <title>Genome sequence of Clostridium vincentii DSM 10228.</title>
        <authorList>
            <person name="Poehlein A."/>
            <person name="Daniel R."/>
        </authorList>
    </citation>
    <scope>NUCLEOTIDE SEQUENCE [LARGE SCALE GENOMIC DNA]</scope>
    <source>
        <strain evidence="11 12">DSM 10228</strain>
    </source>
</reference>
<dbReference type="PRINTS" id="PR00344">
    <property type="entry name" value="BCTRLSENSOR"/>
</dbReference>
<evidence type="ECO:0000313" key="12">
    <source>
        <dbReference type="Proteomes" id="UP000239471"/>
    </source>
</evidence>
<keyword evidence="6 11" id="KW-0418">Kinase</keyword>
<dbReference type="InterPro" id="IPR019734">
    <property type="entry name" value="TPR_rpt"/>
</dbReference>
<dbReference type="PROSITE" id="PS50109">
    <property type="entry name" value="HIS_KIN"/>
    <property type="match status" value="1"/>
</dbReference>
<dbReference type="GO" id="GO:0000155">
    <property type="term" value="F:phosphorelay sensor kinase activity"/>
    <property type="evidence" value="ECO:0007669"/>
    <property type="project" value="InterPro"/>
</dbReference>
<name>A0A2T0BD95_9CLOT</name>
<dbReference type="SUPFAM" id="SSF47384">
    <property type="entry name" value="Homodimeric domain of signal transducing histidine kinase"/>
    <property type="match status" value="1"/>
</dbReference>
<dbReference type="SUPFAM" id="SSF52540">
    <property type="entry name" value="P-loop containing nucleoside triphosphate hydrolases"/>
    <property type="match status" value="1"/>
</dbReference>
<dbReference type="InterPro" id="IPR003661">
    <property type="entry name" value="HisK_dim/P_dom"/>
</dbReference>
<proteinExistence type="predicted"/>
<keyword evidence="4 11" id="KW-0808">Transferase</keyword>
<evidence type="ECO:0000256" key="5">
    <source>
        <dbReference type="ARBA" id="ARBA00022741"/>
    </source>
</evidence>
<dbReference type="OrthoDB" id="9801841at2"/>
<dbReference type="GO" id="GO:0005524">
    <property type="term" value="F:ATP binding"/>
    <property type="evidence" value="ECO:0007669"/>
    <property type="project" value="UniProtKB-KW"/>
</dbReference>
<dbReference type="Proteomes" id="UP000239471">
    <property type="component" value="Unassembled WGS sequence"/>
</dbReference>
<dbReference type="SMART" id="SM00220">
    <property type="entry name" value="S_TKc"/>
    <property type="match status" value="1"/>
</dbReference>
<dbReference type="InterPro" id="IPR011990">
    <property type="entry name" value="TPR-like_helical_dom_sf"/>
</dbReference>
<evidence type="ECO:0000256" key="2">
    <source>
        <dbReference type="ARBA" id="ARBA00012438"/>
    </source>
</evidence>
<dbReference type="Pfam" id="PF02518">
    <property type="entry name" value="HATPase_c"/>
    <property type="match status" value="1"/>
</dbReference>
<evidence type="ECO:0000256" key="7">
    <source>
        <dbReference type="ARBA" id="ARBA00022840"/>
    </source>
</evidence>
<evidence type="ECO:0000259" key="9">
    <source>
        <dbReference type="PROSITE" id="PS50011"/>
    </source>
</evidence>
<comment type="catalytic activity">
    <reaction evidence="1">
        <text>ATP + protein L-histidine = ADP + protein N-phospho-L-histidine.</text>
        <dbReference type="EC" id="2.7.13.3"/>
    </reaction>
</comment>
<feature type="domain" description="Histidine kinase" evidence="10">
    <location>
        <begin position="1527"/>
        <end position="1749"/>
    </location>
</feature>
<dbReference type="Pfam" id="PF00512">
    <property type="entry name" value="HisKA"/>
    <property type="match status" value="1"/>
</dbReference>
<dbReference type="InterPro" id="IPR036097">
    <property type="entry name" value="HisK_dim/P_sf"/>
</dbReference>
<dbReference type="Pfam" id="PF01590">
    <property type="entry name" value="GAF"/>
    <property type="match status" value="1"/>
</dbReference>
<organism evidence="11 12">
    <name type="scientific">Clostridium vincentii</name>
    <dbReference type="NCBI Taxonomy" id="52704"/>
    <lineage>
        <taxon>Bacteria</taxon>
        <taxon>Bacillati</taxon>
        <taxon>Bacillota</taxon>
        <taxon>Clostridia</taxon>
        <taxon>Eubacteriales</taxon>
        <taxon>Clostridiaceae</taxon>
        <taxon>Clostridium</taxon>
    </lineage>
</organism>
<dbReference type="InterPro" id="IPR036890">
    <property type="entry name" value="HATPase_C_sf"/>
</dbReference>
<dbReference type="SMART" id="SM00387">
    <property type="entry name" value="HATPase_c"/>
    <property type="match status" value="1"/>
</dbReference>
<dbReference type="InterPro" id="IPR029016">
    <property type="entry name" value="GAF-like_dom_sf"/>
</dbReference>
<accession>A0A2T0BD95</accession>
<evidence type="ECO:0000259" key="10">
    <source>
        <dbReference type="PROSITE" id="PS50109"/>
    </source>
</evidence>
<dbReference type="RefSeq" id="WP_106060165.1">
    <property type="nucleotide sequence ID" value="NZ_PVXQ01000023.1"/>
</dbReference>
<dbReference type="FunFam" id="3.30.565.10:FF:000037">
    <property type="entry name" value="Hybrid sensor histidine kinase/response regulator"/>
    <property type="match status" value="1"/>
</dbReference>
<dbReference type="Gene3D" id="3.30.450.40">
    <property type="match status" value="1"/>
</dbReference>
<dbReference type="SUPFAM" id="SSF48452">
    <property type="entry name" value="TPR-like"/>
    <property type="match status" value="1"/>
</dbReference>
<dbReference type="InterPro" id="IPR003594">
    <property type="entry name" value="HATPase_dom"/>
</dbReference>
<dbReference type="SUPFAM" id="SSF56112">
    <property type="entry name" value="Protein kinase-like (PK-like)"/>
    <property type="match status" value="1"/>
</dbReference>
<dbReference type="InterPro" id="IPR011009">
    <property type="entry name" value="Kinase-like_dom_sf"/>
</dbReference>
<gene>
    <name evidence="11" type="primary">tmoS_3</name>
    <name evidence="11" type="ORF">CLVI_22070</name>
</gene>
<dbReference type="InterPro" id="IPR003018">
    <property type="entry name" value="GAF"/>
</dbReference>
<evidence type="ECO:0000256" key="8">
    <source>
        <dbReference type="ARBA" id="ARBA00023012"/>
    </source>
</evidence>
<dbReference type="PROSITE" id="PS50011">
    <property type="entry name" value="PROTEIN_KINASE_DOM"/>
    <property type="match status" value="1"/>
</dbReference>
<protein>
    <recommendedName>
        <fullName evidence="2">histidine kinase</fullName>
        <ecNumber evidence="2">2.7.13.3</ecNumber>
    </recommendedName>
</protein>
<dbReference type="PANTHER" id="PTHR43642:SF1">
    <property type="entry name" value="HYBRID SIGNAL TRANSDUCTION HISTIDINE KINASE G"/>
    <property type="match status" value="1"/>
</dbReference>
<dbReference type="PANTHER" id="PTHR43642">
    <property type="entry name" value="HYBRID SIGNAL TRANSDUCTION HISTIDINE KINASE G"/>
    <property type="match status" value="1"/>
</dbReference>
<dbReference type="Pfam" id="PF13191">
    <property type="entry name" value="AAA_16"/>
    <property type="match status" value="1"/>
</dbReference>
<dbReference type="InterPro" id="IPR005467">
    <property type="entry name" value="His_kinase_dom"/>
</dbReference>
<dbReference type="Gene3D" id="1.10.287.130">
    <property type="match status" value="1"/>
</dbReference>
<dbReference type="InterPro" id="IPR027417">
    <property type="entry name" value="P-loop_NTPase"/>
</dbReference>
<dbReference type="SMART" id="SM00388">
    <property type="entry name" value="HisKA"/>
    <property type="match status" value="1"/>
</dbReference>
<dbReference type="CDD" id="cd16922">
    <property type="entry name" value="HATPase_EvgS-ArcB-TorS-like"/>
    <property type="match status" value="1"/>
</dbReference>
<dbReference type="SUPFAM" id="SSF55874">
    <property type="entry name" value="ATPase domain of HSP90 chaperone/DNA topoisomerase II/histidine kinase"/>
    <property type="match status" value="1"/>
</dbReference>
<evidence type="ECO:0000256" key="4">
    <source>
        <dbReference type="ARBA" id="ARBA00022679"/>
    </source>
</evidence>
<keyword evidence="12" id="KW-1185">Reference proteome</keyword>
<evidence type="ECO:0000256" key="3">
    <source>
        <dbReference type="ARBA" id="ARBA00022553"/>
    </source>
</evidence>
<dbReference type="InterPro" id="IPR004358">
    <property type="entry name" value="Sig_transdc_His_kin-like_C"/>
</dbReference>
<keyword evidence="8" id="KW-0902">Two-component regulatory system</keyword>
<comment type="caution">
    <text evidence="11">The sequence shown here is derived from an EMBL/GenBank/DDBJ whole genome shotgun (WGS) entry which is preliminary data.</text>
</comment>
<dbReference type="InterPro" id="IPR053159">
    <property type="entry name" value="Hybrid_Histidine_Kinase"/>
</dbReference>
<sequence>MSDFYNYTVLSVLYEEDNFKIVRVCQSNGGEKEILKIARKKGSSIKYLSTVKQEFELLEELNKHCCRHIVNAKKVLNFEKESCLVLEDVAGMPLIEVCHKIKETGDDYIEKLLDVAIDLVEAIEHVHWVGILHNELRSDRILLDAESLNVVIIDFYFALPIDNYGIEADEISKPEGLYPYISPERTGRTRYKIDQRSDLYSLGIILYEIFSGHQPFMTKDILDLVHCHIAVNPPRLVDLILDFPVMISSIIEKLMMKELTDRYQSANILKADLIYCRQMWHSNKDIPVFELGRNDYFGTIYFPKKLYGRDKELSYMKEWLGKCKHEKASMLLVSGYSGVGKTTLVEKSCKYYINEESFFVKGKFEESKKQIPYFALTQLAVALVNRIMKEEKTVCEEISKRCIEALGEQTGILLPLIPNLEKLLGKLKEVSKVDSKQTESRMYYALEKFLKTLTSPEKPIIFFVDDIQWADNSSMDMINNILDMGLINAFFICAYRENEIEHQFKFKKTIEGWEQRKNADVLYLKCLEKDYIEQFVSDSLHMNCSDVKELACVIHEKTRGNIFFARQFLMLLQNKGVLYLHSGKNESFGYNWKWNIENIRSQCVTENVIDIVLENLKLIPEEDMNIIKIAACIGNYFDMDILTSVCDVKDSRIKSILFNFWKAGMITYEKNVSFFSHDRIHQAIYSMVSDEKLPRIHLKIGKVMIKELSIDVQEEKIFDIVFQWNQGSSEIKNPEDIIMMAKLNLQATRKAKENSAYIEAKNYGEKAEFFVSGATVQQNYKLALEIYDEMSVVNFLLGEHAEAYTYTEKALLTTERVEEKFNAYQVRVKIEMARSHLREAIQIAFEYLELLGEKVEIITSQDEISFALSNIKNMLGINPAEKLAKLPQIVSYHHLIAIKMLSYIITSTYMTSKILHFQIIIKVIELSLKYGNATESIIAWVCYGRLYVSEYGEMEEGYKIGDTAINMRSKFKNQEIRSKFTFIVLLAHIKHPFKSILKSCLVLYEEGLKSGDLEDSCQGLLQYGNFSFHAGCELAQLEKELIEMIWIVEECKQKTVYNRLAITLQVIINLRQSSKPYILCGRIFDESKMIPIFQTLEDRAAIFIWASQKIMLCCLYGRYDEIDYAVKLVEQYKANTPGQVFEFNYHYYLALCKLRKIKIIDKMNEEDVLEIVKENMDKVEDWIQKSETNYIHKCLILRAEFNRAIGRKLEAIELYNNAIENASENDFIQDAAFALELLGLYHLELKNKVTAEMYLQKASEYYEKWGAFTKVEDIKSQYFSKKKDKLEFQAAIETNESDIDLHSILLAAQTLSEEIEINSLIKKMMHIIMVNSGATKALFLEYRKGVLVAGKGHFAEADSDWQGGDFIKFINCMDEKVLPWSIVNYTIKQEELMMSDNPMEDPDFNQDLYIQQENPKSVIYIPLHRKDNLIGVIYLENKIFSGAFTSKQIEVIKMISAQIAISLENARLYSNLEERVRERTVALKNTVIKLKSEINERKIAEKALYENEERLREVKAYDKLKTEFFANISHELKTPLNVIYSALQMCNILISDDSSYKDNDIHKYMQMIKQNCYRLIRLINNIIDITKIDSGYLSLYLKNEDIVSTVENMVMSVVNYAETKGINIIFDTDIEERIMACDIDKIERVVLNLLSNAIKFTERNGHIYVNIFNKEKSIIISIKDTGTGIPEEKLEMIFERFIQVDKSISRNQEGSGIGLSLVKELVIMHNGNISVKSIIGKGSEFIVEIPVYTTTDNESNMKKCEDKENSKIEKINIEFSDIYF</sequence>
<dbReference type="Gene3D" id="3.40.50.300">
    <property type="entry name" value="P-loop containing nucleotide triphosphate hydrolases"/>
    <property type="match status" value="1"/>
</dbReference>
<dbReference type="EC" id="2.7.13.3" evidence="2"/>
<keyword evidence="3" id="KW-0597">Phosphoprotein</keyword>
<dbReference type="InterPro" id="IPR041664">
    <property type="entry name" value="AAA_16"/>
</dbReference>
<evidence type="ECO:0000313" key="11">
    <source>
        <dbReference type="EMBL" id="PRR81861.1"/>
    </source>
</evidence>
<dbReference type="SMART" id="SM00028">
    <property type="entry name" value="TPR"/>
    <property type="match status" value="3"/>
</dbReference>
<dbReference type="InterPro" id="IPR000719">
    <property type="entry name" value="Prot_kinase_dom"/>
</dbReference>
<dbReference type="SMART" id="SM00065">
    <property type="entry name" value="GAF"/>
    <property type="match status" value="1"/>
</dbReference>